<dbReference type="GO" id="GO:0003700">
    <property type="term" value="F:DNA-binding transcription factor activity"/>
    <property type="evidence" value="ECO:0007669"/>
    <property type="project" value="TreeGrafter"/>
</dbReference>
<accession>A0AAW2I3E9</accession>
<organism evidence="14">
    <name type="scientific">Menopon gallinae</name>
    <name type="common">poultry shaft louse</name>
    <dbReference type="NCBI Taxonomy" id="328185"/>
    <lineage>
        <taxon>Eukaryota</taxon>
        <taxon>Metazoa</taxon>
        <taxon>Ecdysozoa</taxon>
        <taxon>Arthropoda</taxon>
        <taxon>Hexapoda</taxon>
        <taxon>Insecta</taxon>
        <taxon>Pterygota</taxon>
        <taxon>Neoptera</taxon>
        <taxon>Paraneoptera</taxon>
        <taxon>Psocodea</taxon>
        <taxon>Troctomorpha</taxon>
        <taxon>Phthiraptera</taxon>
        <taxon>Amblycera</taxon>
        <taxon>Menoponidae</taxon>
        <taxon>Menopon</taxon>
    </lineage>
</organism>
<dbReference type="FunFam" id="3.30.160.60:FF:002343">
    <property type="entry name" value="Zinc finger protein 33A"/>
    <property type="match status" value="1"/>
</dbReference>
<dbReference type="GO" id="GO:0048598">
    <property type="term" value="P:embryonic morphogenesis"/>
    <property type="evidence" value="ECO:0007669"/>
    <property type="project" value="UniProtKB-ARBA"/>
</dbReference>
<dbReference type="SUPFAM" id="SSF57667">
    <property type="entry name" value="beta-beta-alpha zinc fingers"/>
    <property type="match status" value="5"/>
</dbReference>
<keyword evidence="4" id="KW-0677">Repeat</keyword>
<dbReference type="GO" id="GO:0040029">
    <property type="term" value="P:epigenetic regulation of gene expression"/>
    <property type="evidence" value="ECO:0007669"/>
    <property type="project" value="UniProtKB-ARBA"/>
</dbReference>
<dbReference type="PANTHER" id="PTHR24404">
    <property type="entry name" value="ZINC FINGER PROTEIN"/>
    <property type="match status" value="1"/>
</dbReference>
<evidence type="ECO:0000256" key="4">
    <source>
        <dbReference type="ARBA" id="ARBA00022737"/>
    </source>
</evidence>
<evidence type="ECO:0000256" key="8">
    <source>
        <dbReference type="ARBA" id="ARBA00023125"/>
    </source>
</evidence>
<name>A0AAW2I3E9_9NEOP</name>
<dbReference type="PANTHER" id="PTHR24404:SF114">
    <property type="entry name" value="KLUMPFUSS, ISOFORM B-RELATED"/>
    <property type="match status" value="1"/>
</dbReference>
<feature type="domain" description="C2H2-type" evidence="12">
    <location>
        <begin position="243"/>
        <end position="271"/>
    </location>
</feature>
<dbReference type="SMART" id="SM00355">
    <property type="entry name" value="ZnF_C2H2"/>
    <property type="match status" value="9"/>
</dbReference>
<dbReference type="InterPro" id="IPR013087">
    <property type="entry name" value="Znf_C2H2_type"/>
</dbReference>
<sequence>MSNSEEMSIPTNNLTVVCRLCLTVNEKLYHLFRPDEIETSATPLSMKVTLCTAIRMSKQDILPHKICQNCLNYVNEWYKFRKKCMRNDLILKKSLSASAGQVTQNEDEEKIKYCDLGFQGNENDGNVLLQTEPIDSTQTDGILGESSKSESKLNLSGLDNCLFNDIDLDKIENADVSKPLLRSPTKKFKCPSCPDSFYYMKDLKLHRSIIHKAVRSEKVPVKDPGPMKGDDIKLEEASMRTRYEMKCCEKVFFSKARFRKHFNKKHPGEKPYMCETCGKKDFISEETLKRHKILHTGKYRCEICSKTFTCNAILIIHKRDKHENDKPFICDVCGKRFVTELLMNYHKRFHTGEKKYVCEECGLAVVTSSSLAKHKRIHSNVKPHVCQVCGKGFIIKGRLVEHLRVHTGERPYSCHICHKGFTMRDKLKRHIRIHSGEKLFSCEYCGNNYSTSYGLTVHLKSHIVRNY</sequence>
<dbReference type="FunFam" id="3.30.160.60:FF:000100">
    <property type="entry name" value="Zinc finger 45-like"/>
    <property type="match status" value="1"/>
</dbReference>
<feature type="domain" description="C2H2-type" evidence="12">
    <location>
        <begin position="188"/>
        <end position="216"/>
    </location>
</feature>
<evidence type="ECO:0000256" key="7">
    <source>
        <dbReference type="ARBA" id="ARBA00022843"/>
    </source>
</evidence>
<dbReference type="EMBL" id="JARGDH010000002">
    <property type="protein sequence ID" value="KAL0276328.1"/>
    <property type="molecule type" value="Genomic_DNA"/>
</dbReference>
<dbReference type="GO" id="GO:0008270">
    <property type="term" value="F:zinc ion binding"/>
    <property type="evidence" value="ECO:0007669"/>
    <property type="project" value="UniProtKB-UniRule"/>
</dbReference>
<dbReference type="Gene3D" id="3.30.160.60">
    <property type="entry name" value="Classic Zinc Finger"/>
    <property type="match status" value="7"/>
</dbReference>
<keyword evidence="8" id="KW-0238">DNA-binding</keyword>
<reference evidence="14" key="1">
    <citation type="journal article" date="2024" name="Gigascience">
        <title>Chromosome-level genome of the poultry shaft louse Menopon gallinae provides insight into the host-switching and adaptive evolution of parasitic lice.</title>
        <authorList>
            <person name="Xu Y."/>
            <person name="Ma L."/>
            <person name="Liu S."/>
            <person name="Liang Y."/>
            <person name="Liu Q."/>
            <person name="He Z."/>
            <person name="Tian L."/>
            <person name="Duan Y."/>
            <person name="Cai W."/>
            <person name="Li H."/>
            <person name="Song F."/>
        </authorList>
    </citation>
    <scope>NUCLEOTIDE SEQUENCE</scope>
    <source>
        <strain evidence="14">Cailab_2023a</strain>
    </source>
</reference>
<evidence type="ECO:0000256" key="5">
    <source>
        <dbReference type="ARBA" id="ARBA00022771"/>
    </source>
</evidence>
<dbReference type="Pfam" id="PF07776">
    <property type="entry name" value="zf-AD"/>
    <property type="match status" value="1"/>
</dbReference>
<comment type="subcellular location">
    <subcellularLocation>
        <location evidence="1">Nucleus</location>
    </subcellularLocation>
</comment>
<gene>
    <name evidence="14" type="ORF">PYX00_003921</name>
</gene>
<comment type="caution">
    <text evidence="14">The sequence shown here is derived from an EMBL/GenBank/DDBJ whole genome shotgun (WGS) entry which is preliminary data.</text>
</comment>
<keyword evidence="9" id="KW-0539">Nucleus</keyword>
<dbReference type="SMART" id="SM00868">
    <property type="entry name" value="zf-AD"/>
    <property type="match status" value="1"/>
</dbReference>
<dbReference type="AlphaFoldDB" id="A0AAW2I3E9"/>
<feature type="domain" description="C2H2-type" evidence="12">
    <location>
        <begin position="440"/>
        <end position="462"/>
    </location>
</feature>
<evidence type="ECO:0000259" key="13">
    <source>
        <dbReference type="PROSITE" id="PS51915"/>
    </source>
</evidence>
<dbReference type="InterPro" id="IPR012934">
    <property type="entry name" value="Znf_AD"/>
</dbReference>
<dbReference type="FunFam" id="3.30.160.60:FF:000446">
    <property type="entry name" value="Zinc finger protein"/>
    <property type="match status" value="1"/>
</dbReference>
<dbReference type="InterPro" id="IPR050589">
    <property type="entry name" value="Ikaros_C2H2-ZF"/>
</dbReference>
<feature type="domain" description="C2H2-type" evidence="12">
    <location>
        <begin position="412"/>
        <end position="439"/>
    </location>
</feature>
<proteinExistence type="predicted"/>
<evidence type="ECO:0000256" key="9">
    <source>
        <dbReference type="ARBA" id="ARBA00023242"/>
    </source>
</evidence>
<evidence type="ECO:0000259" key="12">
    <source>
        <dbReference type="PROSITE" id="PS50157"/>
    </source>
</evidence>
<feature type="domain" description="ZAD" evidence="13">
    <location>
        <begin position="16"/>
        <end position="94"/>
    </location>
</feature>
<dbReference type="Pfam" id="PF12874">
    <property type="entry name" value="zf-met"/>
    <property type="match status" value="1"/>
</dbReference>
<protein>
    <recommendedName>
        <fullName evidence="15">Zinc finger protein</fullName>
    </recommendedName>
</protein>
<dbReference type="GO" id="GO:0006357">
    <property type="term" value="P:regulation of transcription by RNA polymerase II"/>
    <property type="evidence" value="ECO:0007669"/>
    <property type="project" value="TreeGrafter"/>
</dbReference>
<feature type="domain" description="C2H2-type" evidence="12">
    <location>
        <begin position="328"/>
        <end position="355"/>
    </location>
</feature>
<dbReference type="GO" id="GO:0005634">
    <property type="term" value="C:nucleus"/>
    <property type="evidence" value="ECO:0007669"/>
    <property type="project" value="UniProtKB-SubCell"/>
</dbReference>
<feature type="binding site" evidence="11">
    <location>
        <position position="21"/>
    </location>
    <ligand>
        <name>Zn(2+)</name>
        <dbReference type="ChEBI" id="CHEBI:29105"/>
    </ligand>
</feature>
<feature type="domain" description="C2H2-type" evidence="12">
    <location>
        <begin position="356"/>
        <end position="383"/>
    </location>
</feature>
<evidence type="ECO:0000256" key="3">
    <source>
        <dbReference type="ARBA" id="ARBA00022723"/>
    </source>
</evidence>
<feature type="binding site" evidence="11">
    <location>
        <position position="70"/>
    </location>
    <ligand>
        <name>Zn(2+)</name>
        <dbReference type="ChEBI" id="CHEBI:29105"/>
    </ligand>
</feature>
<feature type="binding site" evidence="11">
    <location>
        <position position="67"/>
    </location>
    <ligand>
        <name>Zn(2+)</name>
        <dbReference type="ChEBI" id="CHEBI:29105"/>
    </ligand>
</feature>
<feature type="domain" description="C2H2-type" evidence="12">
    <location>
        <begin position="384"/>
        <end position="411"/>
    </location>
</feature>
<dbReference type="PROSITE" id="PS00028">
    <property type="entry name" value="ZINC_FINGER_C2H2_1"/>
    <property type="match status" value="7"/>
</dbReference>
<dbReference type="InterPro" id="IPR036236">
    <property type="entry name" value="Znf_C2H2_sf"/>
</dbReference>
<dbReference type="SUPFAM" id="SSF57716">
    <property type="entry name" value="Glucocorticoid receptor-like (DNA-binding domain)"/>
    <property type="match status" value="1"/>
</dbReference>
<keyword evidence="2" id="KW-1017">Isopeptide bond</keyword>
<dbReference type="FunFam" id="3.30.160.60:FF:000690">
    <property type="entry name" value="Zinc finger protein 354C"/>
    <property type="match status" value="1"/>
</dbReference>
<dbReference type="Pfam" id="PF00096">
    <property type="entry name" value="zf-C2H2"/>
    <property type="match status" value="3"/>
</dbReference>
<keyword evidence="3 11" id="KW-0479">Metal-binding</keyword>
<evidence type="ECO:0008006" key="15">
    <source>
        <dbReference type="Google" id="ProtNLM"/>
    </source>
</evidence>
<keyword evidence="7" id="KW-0832">Ubl conjugation</keyword>
<evidence type="ECO:0000256" key="10">
    <source>
        <dbReference type="PROSITE-ProRule" id="PRU00042"/>
    </source>
</evidence>
<evidence type="ECO:0000256" key="11">
    <source>
        <dbReference type="PROSITE-ProRule" id="PRU01263"/>
    </source>
</evidence>
<dbReference type="FunFam" id="3.30.160.60:FF:000624">
    <property type="entry name" value="zinc finger protein 697"/>
    <property type="match status" value="1"/>
</dbReference>
<evidence type="ECO:0000256" key="2">
    <source>
        <dbReference type="ARBA" id="ARBA00022499"/>
    </source>
</evidence>
<dbReference type="GO" id="GO:0003682">
    <property type="term" value="F:chromatin binding"/>
    <property type="evidence" value="ECO:0007669"/>
    <property type="project" value="UniProtKB-ARBA"/>
</dbReference>
<dbReference type="PROSITE" id="PS50157">
    <property type="entry name" value="ZINC_FINGER_C2H2_2"/>
    <property type="match status" value="9"/>
</dbReference>
<evidence type="ECO:0000256" key="1">
    <source>
        <dbReference type="ARBA" id="ARBA00004123"/>
    </source>
</evidence>
<evidence type="ECO:0000256" key="6">
    <source>
        <dbReference type="ARBA" id="ARBA00022833"/>
    </source>
</evidence>
<dbReference type="GO" id="GO:0000785">
    <property type="term" value="C:chromatin"/>
    <property type="evidence" value="ECO:0007669"/>
    <property type="project" value="UniProtKB-ARBA"/>
</dbReference>
<dbReference type="GO" id="GO:0000978">
    <property type="term" value="F:RNA polymerase II cis-regulatory region sequence-specific DNA binding"/>
    <property type="evidence" value="ECO:0007669"/>
    <property type="project" value="TreeGrafter"/>
</dbReference>
<dbReference type="FunFam" id="3.30.160.60:FF:001840">
    <property type="entry name" value="Paternally-expressed gene 3 protein"/>
    <property type="match status" value="1"/>
</dbReference>
<evidence type="ECO:0000313" key="14">
    <source>
        <dbReference type="EMBL" id="KAL0276328.1"/>
    </source>
</evidence>
<feature type="domain" description="C2H2-type" evidence="12">
    <location>
        <begin position="299"/>
        <end position="327"/>
    </location>
</feature>
<keyword evidence="5 10" id="KW-0863">Zinc-finger</keyword>
<keyword evidence="6 11" id="KW-0862">Zinc</keyword>
<feature type="domain" description="C2H2-type" evidence="12">
    <location>
        <begin position="272"/>
        <end position="300"/>
    </location>
</feature>
<dbReference type="PROSITE" id="PS51915">
    <property type="entry name" value="ZAD"/>
    <property type="match status" value="1"/>
</dbReference>
<feature type="binding site" evidence="11">
    <location>
        <position position="18"/>
    </location>
    <ligand>
        <name>Zn(2+)</name>
        <dbReference type="ChEBI" id="CHEBI:29105"/>
    </ligand>
</feature>
<dbReference type="Gene3D" id="3.40.1800.20">
    <property type="match status" value="1"/>
</dbReference>